<dbReference type="Proteomes" id="UP001626550">
    <property type="component" value="Unassembled WGS sequence"/>
</dbReference>
<comment type="caution">
    <text evidence="1">The sequence shown here is derived from an EMBL/GenBank/DDBJ whole genome shotgun (WGS) entry which is preliminary data.</text>
</comment>
<evidence type="ECO:0000313" key="2">
    <source>
        <dbReference type="Proteomes" id="UP001626550"/>
    </source>
</evidence>
<evidence type="ECO:0000313" key="1">
    <source>
        <dbReference type="EMBL" id="KAL3314020.1"/>
    </source>
</evidence>
<dbReference type="EMBL" id="JBJKFK010001122">
    <property type="protein sequence ID" value="KAL3314020.1"/>
    <property type="molecule type" value="Genomic_DNA"/>
</dbReference>
<gene>
    <name evidence="1" type="ORF">Ciccas_007372</name>
</gene>
<dbReference type="AlphaFoldDB" id="A0ABD2Q3F5"/>
<organism evidence="1 2">
    <name type="scientific">Cichlidogyrus casuarinus</name>
    <dbReference type="NCBI Taxonomy" id="1844966"/>
    <lineage>
        <taxon>Eukaryota</taxon>
        <taxon>Metazoa</taxon>
        <taxon>Spiralia</taxon>
        <taxon>Lophotrochozoa</taxon>
        <taxon>Platyhelminthes</taxon>
        <taxon>Monogenea</taxon>
        <taxon>Monopisthocotylea</taxon>
        <taxon>Dactylogyridea</taxon>
        <taxon>Ancyrocephalidae</taxon>
        <taxon>Cichlidogyrus</taxon>
    </lineage>
</organism>
<proteinExistence type="predicted"/>
<name>A0ABD2Q3F5_9PLAT</name>
<reference evidence="1 2" key="1">
    <citation type="submission" date="2024-11" db="EMBL/GenBank/DDBJ databases">
        <title>Adaptive evolution of stress response genes in parasites aligns with host niche diversity.</title>
        <authorList>
            <person name="Hahn C."/>
            <person name="Resl P."/>
        </authorList>
    </citation>
    <scope>NUCLEOTIDE SEQUENCE [LARGE SCALE GENOMIC DNA]</scope>
    <source>
        <strain evidence="1">EGGRZ-B1_66</strain>
        <tissue evidence="1">Body</tissue>
    </source>
</reference>
<sequence>MLQEYSYVTAKAYPVCSKCNASSCQLFLPEEGSELSSIAPISTMSDEEVVKLMLEKKYQSQNWLCDQCHSAMIHSQVPFLLPPPIKAFESHFLSNF</sequence>
<evidence type="ECO:0008006" key="3">
    <source>
        <dbReference type="Google" id="ProtNLM"/>
    </source>
</evidence>
<keyword evidence="2" id="KW-1185">Reference proteome</keyword>
<accession>A0ABD2Q3F5</accession>
<protein>
    <recommendedName>
        <fullName evidence="3">USP domain-containing protein</fullName>
    </recommendedName>
</protein>